<gene>
    <name evidence="3" type="ORF">KDI_55320</name>
</gene>
<dbReference type="EMBL" id="BIXY01000187">
    <property type="protein sequence ID" value="GCF11968.1"/>
    <property type="molecule type" value="Genomic_DNA"/>
</dbReference>
<comment type="caution">
    <text evidence="3">The sequence shown here is derived from an EMBL/GenBank/DDBJ whole genome shotgun (WGS) entry which is preliminary data.</text>
</comment>
<proteinExistence type="predicted"/>
<feature type="domain" description="Transposase Tn5-like N-terminal" evidence="2">
    <location>
        <begin position="10"/>
        <end position="68"/>
    </location>
</feature>
<dbReference type="AlphaFoldDB" id="A0A5A5TL27"/>
<dbReference type="Pfam" id="PF02281">
    <property type="entry name" value="Dimer_Tnp_Tn5"/>
    <property type="match status" value="1"/>
</dbReference>
<dbReference type="RefSeq" id="WP_149404758.1">
    <property type="nucleotide sequence ID" value="NZ_BIXY01000187.1"/>
</dbReference>
<dbReference type="Gene3D" id="3.90.350.10">
    <property type="entry name" value="Transposase Inhibitor Protein From Tn5, Chain A, domain 1"/>
    <property type="match status" value="1"/>
</dbReference>
<dbReference type="OrthoDB" id="139608at2"/>
<name>A0A5A5TL27_9CHLR</name>
<evidence type="ECO:0000313" key="4">
    <source>
        <dbReference type="Proteomes" id="UP000322530"/>
    </source>
</evidence>
<dbReference type="PANTHER" id="PTHR37319:SF1">
    <property type="entry name" value="TRANSPOSASE TN5 DIMERISATION DOMAIN-CONTAINING PROTEIN"/>
    <property type="match status" value="1"/>
</dbReference>
<dbReference type="PANTHER" id="PTHR37319">
    <property type="entry name" value="TRANSPOSASE"/>
    <property type="match status" value="1"/>
</dbReference>
<dbReference type="Gene3D" id="1.10.740.10">
    <property type="entry name" value="Transferase Inhibitor Protein From Tn5, Chain"/>
    <property type="match status" value="1"/>
</dbReference>
<dbReference type="InterPro" id="IPR012337">
    <property type="entry name" value="RNaseH-like_sf"/>
</dbReference>
<dbReference type="InterPro" id="IPR014737">
    <property type="entry name" value="Transposase_Tn5-like_C"/>
</dbReference>
<dbReference type="InterPro" id="IPR047768">
    <property type="entry name" value="Tn5p-like"/>
</dbReference>
<evidence type="ECO:0000313" key="3">
    <source>
        <dbReference type="EMBL" id="GCF11968.1"/>
    </source>
</evidence>
<keyword evidence="4" id="KW-1185">Reference proteome</keyword>
<dbReference type="Pfam" id="PF14706">
    <property type="entry name" value="Tnp_DNA_bind"/>
    <property type="match status" value="1"/>
</dbReference>
<evidence type="ECO:0000259" key="1">
    <source>
        <dbReference type="Pfam" id="PF02281"/>
    </source>
</evidence>
<dbReference type="NCBIfam" id="NF033590">
    <property type="entry name" value="transpos_IS4_3"/>
    <property type="match status" value="1"/>
</dbReference>
<sequence length="466" mass="52942">MDGERLEHPDKWAGETFGTTELGDLRRTDRLVQMATVIAENPSASLPESMRNWADTLAAYRFLDNEAVTHEQIMTPHWRTTRQEAMQRSRVLLAADTTDINLSSHETAEGPGPIGRGNKAQGFFVHTVLAMDADSQQLLGCLYQEPFVRQGAPKGETKAQRKKRVRESQVWERSIQAIGPVPDQQKWIYVGDRGSDIYTFWQTCEQLGYDFVVRVAQDRRVLLDEIPEAEDPEVLRLKTLARALPAQGGRVLHIPAQRQRPARDAFVQISWQEVRIQPPANGAALSKTEVKAWVVHVWEPEPPQGVEPLEWILVTTVPIACEQDAWERVKWYKWKWLLVDFHKVLKTGCGIEVRQKQTVGAMWNLLGILTPMAIRLLWLRQTAQLAPDTPATEVVSQEVIDVVTHLDKRPKVILTANDLWRTIASFGGYLNRKGDGPPGWQTLWKGWLYIQTVLQGVHLATRFPPS</sequence>
<accession>A0A5A5TL27</accession>
<dbReference type="Gene3D" id="1.10.246.40">
    <property type="entry name" value="Tn5 transposase, domain 1"/>
    <property type="match status" value="1"/>
</dbReference>
<dbReference type="Proteomes" id="UP000322530">
    <property type="component" value="Unassembled WGS sequence"/>
</dbReference>
<dbReference type="InterPro" id="IPR003201">
    <property type="entry name" value="Transposase_Tn5"/>
</dbReference>
<protein>
    <submittedName>
        <fullName evidence="3">IS4 family transposase</fullName>
    </submittedName>
</protein>
<reference evidence="3 4" key="1">
    <citation type="submission" date="2019-01" db="EMBL/GenBank/DDBJ databases">
        <title>Draft genome sequence of Dictyobacter sp. Uno17.</title>
        <authorList>
            <person name="Wang C.M."/>
            <person name="Zheng Y."/>
            <person name="Sakai Y."/>
            <person name="Abe K."/>
            <person name="Yokota A."/>
            <person name="Yabe S."/>
        </authorList>
    </citation>
    <scope>NUCLEOTIDE SEQUENCE [LARGE SCALE GENOMIC DNA]</scope>
    <source>
        <strain evidence="3 4">Uno17</strain>
    </source>
</reference>
<dbReference type="SUPFAM" id="SSF53098">
    <property type="entry name" value="Ribonuclease H-like"/>
    <property type="match status" value="1"/>
</dbReference>
<feature type="domain" description="Transposase Tn5 dimerisation" evidence="1">
    <location>
        <begin position="401"/>
        <end position="460"/>
    </location>
</feature>
<evidence type="ECO:0000259" key="2">
    <source>
        <dbReference type="Pfam" id="PF14706"/>
    </source>
</evidence>
<dbReference type="InterPro" id="IPR054836">
    <property type="entry name" value="Tn5_transposase"/>
</dbReference>
<dbReference type="InterPro" id="IPR014735">
    <property type="entry name" value="Transposase_Tn5-like_N"/>
</dbReference>
<organism evidence="3 4">
    <name type="scientific">Dictyobacter arantiisoli</name>
    <dbReference type="NCBI Taxonomy" id="2014874"/>
    <lineage>
        <taxon>Bacteria</taxon>
        <taxon>Bacillati</taxon>
        <taxon>Chloroflexota</taxon>
        <taxon>Ktedonobacteria</taxon>
        <taxon>Ktedonobacterales</taxon>
        <taxon>Dictyobacteraceae</taxon>
        <taxon>Dictyobacter</taxon>
    </lineage>
</organism>
<dbReference type="InterPro" id="IPR038215">
    <property type="entry name" value="TN5-like_N_sf"/>
</dbReference>